<dbReference type="CDD" id="cd21177">
    <property type="entry name" value="LPMO_AA10"/>
    <property type="match status" value="1"/>
</dbReference>
<evidence type="ECO:0000259" key="3">
    <source>
        <dbReference type="Pfam" id="PF03067"/>
    </source>
</evidence>
<dbReference type="InterPro" id="IPR004302">
    <property type="entry name" value="Cellulose/chitin-bd_N"/>
</dbReference>
<evidence type="ECO:0000313" key="4">
    <source>
        <dbReference type="EMBL" id="NRN67421.1"/>
    </source>
</evidence>
<keyword evidence="5" id="KW-1185">Reference proteome</keyword>
<dbReference type="InterPro" id="IPR051024">
    <property type="entry name" value="GlcNAc_Chitin_IntDeg"/>
</dbReference>
<feature type="signal peptide" evidence="2">
    <location>
        <begin position="1"/>
        <end position="29"/>
    </location>
</feature>
<dbReference type="Pfam" id="PF03067">
    <property type="entry name" value="LPMO_10"/>
    <property type="match status" value="1"/>
</dbReference>
<dbReference type="SUPFAM" id="SSF81296">
    <property type="entry name" value="E set domains"/>
    <property type="match status" value="1"/>
</dbReference>
<proteinExistence type="predicted"/>
<dbReference type="PANTHER" id="PTHR34823:SF1">
    <property type="entry name" value="CHITIN-BINDING TYPE-4 DOMAIN-CONTAINING PROTEIN"/>
    <property type="match status" value="1"/>
</dbReference>
<dbReference type="InterPro" id="IPR014756">
    <property type="entry name" value="Ig_E-set"/>
</dbReference>
<dbReference type="Gene3D" id="2.70.50.50">
    <property type="entry name" value="chitin-binding protein cbp21"/>
    <property type="match status" value="1"/>
</dbReference>
<reference evidence="4 5" key="1">
    <citation type="submission" date="2020-01" db="EMBL/GenBank/DDBJ databases">
        <title>Kibdelosporangium persica a novel Actinomycetes from a hot desert in Iran.</title>
        <authorList>
            <person name="Safaei N."/>
            <person name="Zaburannyi N."/>
            <person name="Mueller R."/>
            <person name="Wink J."/>
        </authorList>
    </citation>
    <scope>NUCLEOTIDE SEQUENCE [LARGE SCALE GENOMIC DNA]</scope>
    <source>
        <strain evidence="4 5">4NS15</strain>
    </source>
</reference>
<dbReference type="RefSeq" id="WP_173135227.1">
    <property type="nucleotide sequence ID" value="NZ_CBCSGW010000002.1"/>
</dbReference>
<accession>A0ABX2F7U3</accession>
<feature type="domain" description="Chitin-binding type-4" evidence="3">
    <location>
        <begin position="30"/>
        <end position="167"/>
    </location>
</feature>
<gene>
    <name evidence="4" type="ORF">GC106_46610</name>
</gene>
<organism evidence="4 5">
    <name type="scientific">Kibdelosporangium persicum</name>
    <dbReference type="NCBI Taxonomy" id="2698649"/>
    <lineage>
        <taxon>Bacteria</taxon>
        <taxon>Bacillati</taxon>
        <taxon>Actinomycetota</taxon>
        <taxon>Actinomycetes</taxon>
        <taxon>Pseudonocardiales</taxon>
        <taxon>Pseudonocardiaceae</taxon>
        <taxon>Kibdelosporangium</taxon>
    </lineage>
</organism>
<evidence type="ECO:0000256" key="2">
    <source>
        <dbReference type="SAM" id="SignalP"/>
    </source>
</evidence>
<feature type="chain" id="PRO_5047111815" evidence="2">
    <location>
        <begin position="30"/>
        <end position="170"/>
    </location>
</feature>
<sequence length="170" mass="18566">MKRKFIAAVVGALVAPLLTVVLPAGTASAHGWIVSPSSRQDQCKRGVVACGDIKYEPQSVEGPKGLRNCHGNVGRFAELSNDGKAWQVQNVSPVQTFTWNLTVRHRTSTWEYFIGGTRVWSQNDNGAQPAATVTHNVNLGSFRGRQKLLAIWNISDTANAFYACVDVNIR</sequence>
<dbReference type="EMBL" id="JAAATY010000014">
    <property type="protein sequence ID" value="NRN67421.1"/>
    <property type="molecule type" value="Genomic_DNA"/>
</dbReference>
<evidence type="ECO:0000256" key="1">
    <source>
        <dbReference type="ARBA" id="ARBA00022729"/>
    </source>
</evidence>
<dbReference type="Proteomes" id="UP000763557">
    <property type="component" value="Unassembled WGS sequence"/>
</dbReference>
<keyword evidence="1 2" id="KW-0732">Signal</keyword>
<name>A0ABX2F7U3_9PSEU</name>
<protein>
    <submittedName>
        <fullName evidence="4">GlcNAc-binding protein A</fullName>
    </submittedName>
</protein>
<evidence type="ECO:0000313" key="5">
    <source>
        <dbReference type="Proteomes" id="UP000763557"/>
    </source>
</evidence>
<dbReference type="PANTHER" id="PTHR34823">
    <property type="entry name" value="GLCNAC-BINDING PROTEIN A"/>
    <property type="match status" value="1"/>
</dbReference>
<comment type="caution">
    <text evidence="4">The sequence shown here is derived from an EMBL/GenBank/DDBJ whole genome shotgun (WGS) entry which is preliminary data.</text>
</comment>